<evidence type="ECO:0000313" key="1">
    <source>
        <dbReference type="EMBL" id="KAG8651886.1"/>
    </source>
</evidence>
<accession>A0ACB7HI76</accession>
<dbReference type="EMBL" id="CM004392">
    <property type="protein sequence ID" value="KAG8651886.1"/>
    <property type="molecule type" value="Genomic_DNA"/>
</dbReference>
<evidence type="ECO:0000313" key="2">
    <source>
        <dbReference type="Proteomes" id="UP000091857"/>
    </source>
</evidence>
<keyword evidence="2" id="KW-1185">Reference proteome</keyword>
<proteinExistence type="predicted"/>
<sequence length="82" mass="9342">MNYLCEIKTHKTNFGRLACDLPVGIWPIANLHHHLDLAVCISCLQVDLQASQKWVSPFHYQHHRKCPLNKAMGVAKIVTLPK</sequence>
<gene>
    <name evidence="1" type="ORF">MANES_06G034275v8</name>
</gene>
<comment type="caution">
    <text evidence="1">The sequence shown here is derived from an EMBL/GenBank/DDBJ whole genome shotgun (WGS) entry which is preliminary data.</text>
</comment>
<organism evidence="1 2">
    <name type="scientific">Manihot esculenta</name>
    <name type="common">Cassava</name>
    <name type="synonym">Jatropha manihot</name>
    <dbReference type="NCBI Taxonomy" id="3983"/>
    <lineage>
        <taxon>Eukaryota</taxon>
        <taxon>Viridiplantae</taxon>
        <taxon>Streptophyta</taxon>
        <taxon>Embryophyta</taxon>
        <taxon>Tracheophyta</taxon>
        <taxon>Spermatophyta</taxon>
        <taxon>Magnoliopsida</taxon>
        <taxon>eudicotyledons</taxon>
        <taxon>Gunneridae</taxon>
        <taxon>Pentapetalae</taxon>
        <taxon>rosids</taxon>
        <taxon>fabids</taxon>
        <taxon>Malpighiales</taxon>
        <taxon>Euphorbiaceae</taxon>
        <taxon>Crotonoideae</taxon>
        <taxon>Manihoteae</taxon>
        <taxon>Manihot</taxon>
    </lineage>
</organism>
<reference evidence="2" key="1">
    <citation type="journal article" date="2016" name="Nat. Biotechnol.">
        <title>Sequencing wild and cultivated cassava and related species reveals extensive interspecific hybridization and genetic diversity.</title>
        <authorList>
            <person name="Bredeson J.V."/>
            <person name="Lyons J.B."/>
            <person name="Prochnik S.E."/>
            <person name="Wu G.A."/>
            <person name="Ha C.M."/>
            <person name="Edsinger-Gonzales E."/>
            <person name="Grimwood J."/>
            <person name="Schmutz J."/>
            <person name="Rabbi I.Y."/>
            <person name="Egesi C."/>
            <person name="Nauluvula P."/>
            <person name="Lebot V."/>
            <person name="Ndunguru J."/>
            <person name="Mkamilo G."/>
            <person name="Bart R.S."/>
            <person name="Setter T.L."/>
            <person name="Gleadow R.M."/>
            <person name="Kulakow P."/>
            <person name="Ferguson M.E."/>
            <person name="Rounsley S."/>
            <person name="Rokhsar D.S."/>
        </authorList>
    </citation>
    <scope>NUCLEOTIDE SEQUENCE [LARGE SCALE GENOMIC DNA]</scope>
    <source>
        <strain evidence="2">cv. AM560-2</strain>
    </source>
</reference>
<protein>
    <submittedName>
        <fullName evidence="1">Uncharacterized protein</fullName>
    </submittedName>
</protein>
<dbReference type="Proteomes" id="UP000091857">
    <property type="component" value="Chromosome 6"/>
</dbReference>
<name>A0ACB7HI76_MANES</name>